<accession>A6DT47</accession>
<evidence type="ECO:0000313" key="9">
    <source>
        <dbReference type="Proteomes" id="UP000004947"/>
    </source>
</evidence>
<dbReference type="InterPro" id="IPR023045">
    <property type="entry name" value="MoaC"/>
</dbReference>
<gene>
    <name evidence="8" type="ORF">LNTAR_03299</name>
</gene>
<keyword evidence="9" id="KW-1185">Reference proteome</keyword>
<dbReference type="SUPFAM" id="SSF55040">
    <property type="entry name" value="Molybdenum cofactor biosynthesis protein C, MoaC"/>
    <property type="match status" value="1"/>
</dbReference>
<organism evidence="8 9">
    <name type="scientific">Lentisphaera araneosa HTCC2155</name>
    <dbReference type="NCBI Taxonomy" id="313628"/>
    <lineage>
        <taxon>Bacteria</taxon>
        <taxon>Pseudomonadati</taxon>
        <taxon>Lentisphaerota</taxon>
        <taxon>Lentisphaeria</taxon>
        <taxon>Lentisphaerales</taxon>
        <taxon>Lentisphaeraceae</taxon>
        <taxon>Lentisphaera</taxon>
    </lineage>
</organism>
<dbReference type="PANTHER" id="PTHR22960:SF0">
    <property type="entry name" value="MOLYBDENUM COFACTOR BIOSYNTHESIS PROTEIN 1"/>
    <property type="match status" value="1"/>
</dbReference>
<dbReference type="InterPro" id="IPR036522">
    <property type="entry name" value="MoaC_sf"/>
</dbReference>
<sequence length="150" mass="16235">MSEFSHVDQEGKVNMVDVGDKITQKRTAIAEGTISLNAETRQKITDNSMKKGDVLTTARISGIQAAKQCSNLIPLCHTLLLNKVSVDTELTDSGVKVTALARCNGQTGVEMEALTAASVALLTIYDMCKAVDKNMIISHIQLVEKTKEKL</sequence>
<comment type="pathway">
    <text evidence="2">Cofactor biosynthesis; molybdopterin biosynthesis.</text>
</comment>
<evidence type="ECO:0000313" key="8">
    <source>
        <dbReference type="EMBL" id="EDM25222.1"/>
    </source>
</evidence>
<dbReference type="EC" id="4.6.1.17" evidence="3"/>
<dbReference type="AlphaFoldDB" id="A6DT47"/>
<evidence type="ECO:0000256" key="2">
    <source>
        <dbReference type="ARBA" id="ARBA00005046"/>
    </source>
</evidence>
<dbReference type="RefSeq" id="WP_007280996.1">
    <property type="nucleotide sequence ID" value="NZ_ABCK01000034.1"/>
</dbReference>
<dbReference type="Proteomes" id="UP000004947">
    <property type="component" value="Unassembled WGS sequence"/>
</dbReference>
<comment type="caution">
    <text evidence="8">The sequence shown here is derived from an EMBL/GenBank/DDBJ whole genome shotgun (WGS) entry which is preliminary data.</text>
</comment>
<dbReference type="NCBIfam" id="NF006870">
    <property type="entry name" value="PRK09364.1"/>
    <property type="match status" value="1"/>
</dbReference>
<keyword evidence="5" id="KW-0456">Lyase</keyword>
<dbReference type="CDD" id="cd01420">
    <property type="entry name" value="MoaC_PE"/>
    <property type="match status" value="1"/>
</dbReference>
<evidence type="ECO:0000256" key="5">
    <source>
        <dbReference type="ARBA" id="ARBA00023239"/>
    </source>
</evidence>
<keyword evidence="4" id="KW-0501">Molybdenum cofactor biosynthesis</keyword>
<dbReference type="Gene3D" id="3.30.70.640">
    <property type="entry name" value="Molybdopterin cofactor biosynthesis C (MoaC) domain"/>
    <property type="match status" value="1"/>
</dbReference>
<dbReference type="InterPro" id="IPR047594">
    <property type="entry name" value="MoaC_bact/euk"/>
</dbReference>
<comment type="catalytic activity">
    <reaction evidence="1">
        <text>(8S)-3',8-cyclo-7,8-dihydroguanosine 5'-triphosphate = cyclic pyranopterin phosphate + diphosphate</text>
        <dbReference type="Rhea" id="RHEA:49580"/>
        <dbReference type="ChEBI" id="CHEBI:33019"/>
        <dbReference type="ChEBI" id="CHEBI:59648"/>
        <dbReference type="ChEBI" id="CHEBI:131766"/>
        <dbReference type="EC" id="4.6.1.17"/>
    </reaction>
</comment>
<evidence type="ECO:0000256" key="6">
    <source>
        <dbReference type="ARBA" id="ARBA00055087"/>
    </source>
</evidence>
<evidence type="ECO:0000256" key="4">
    <source>
        <dbReference type="ARBA" id="ARBA00023150"/>
    </source>
</evidence>
<dbReference type="eggNOG" id="COG0315">
    <property type="taxonomic scope" value="Bacteria"/>
</dbReference>
<dbReference type="GO" id="GO:0006777">
    <property type="term" value="P:Mo-molybdopterin cofactor biosynthetic process"/>
    <property type="evidence" value="ECO:0007669"/>
    <property type="project" value="UniProtKB-KW"/>
</dbReference>
<dbReference type="Pfam" id="PF01967">
    <property type="entry name" value="MoaC"/>
    <property type="match status" value="1"/>
</dbReference>
<dbReference type="InterPro" id="IPR050105">
    <property type="entry name" value="MoCo_biosynth_MoaA/MoaC"/>
</dbReference>
<dbReference type="PANTHER" id="PTHR22960">
    <property type="entry name" value="MOLYBDOPTERIN COFACTOR SYNTHESIS PROTEIN A"/>
    <property type="match status" value="1"/>
</dbReference>
<dbReference type="GO" id="GO:0061798">
    <property type="term" value="F:GTP 3',8'-cyclase activity"/>
    <property type="evidence" value="ECO:0007669"/>
    <property type="project" value="TreeGrafter"/>
</dbReference>
<evidence type="ECO:0000259" key="7">
    <source>
        <dbReference type="Pfam" id="PF01967"/>
    </source>
</evidence>
<dbReference type="STRING" id="313628.LNTAR_03299"/>
<dbReference type="OrthoDB" id="9794429at2"/>
<protein>
    <recommendedName>
        <fullName evidence="3">cyclic pyranopterin monophosphate synthase</fullName>
        <ecNumber evidence="3">4.6.1.17</ecNumber>
    </recommendedName>
</protein>
<dbReference type="EMBL" id="ABCK01000034">
    <property type="protein sequence ID" value="EDM25222.1"/>
    <property type="molecule type" value="Genomic_DNA"/>
</dbReference>
<comment type="function">
    <text evidence="6">Catalyzes the conversion of (8S)-3',8-cyclo-7,8-dihydroguanosine 5'-triphosphate to cyclic pyranopterin monophosphate (cPMP).</text>
</comment>
<proteinExistence type="predicted"/>
<feature type="domain" description="Molybdopterin cofactor biosynthesis C (MoaC)" evidence="7">
    <location>
        <begin position="15"/>
        <end position="147"/>
    </location>
</feature>
<name>A6DT47_9BACT</name>
<evidence type="ECO:0000256" key="3">
    <source>
        <dbReference type="ARBA" id="ARBA00012575"/>
    </source>
</evidence>
<dbReference type="InterPro" id="IPR002820">
    <property type="entry name" value="Mopterin_CF_biosynth-C_dom"/>
</dbReference>
<evidence type="ECO:0000256" key="1">
    <source>
        <dbReference type="ARBA" id="ARBA00001637"/>
    </source>
</evidence>
<dbReference type="GO" id="GO:0061799">
    <property type="term" value="F:cyclic pyranopterin monophosphate synthase activity"/>
    <property type="evidence" value="ECO:0007669"/>
    <property type="project" value="UniProtKB-EC"/>
</dbReference>
<reference evidence="8 9" key="1">
    <citation type="journal article" date="2010" name="J. Bacteriol.">
        <title>Genome sequence of Lentisphaera araneosa HTCC2155T, the type species of the order Lentisphaerales in the phylum Lentisphaerae.</title>
        <authorList>
            <person name="Thrash J.C."/>
            <person name="Cho J.C."/>
            <person name="Vergin K.L."/>
            <person name="Morris R.M."/>
            <person name="Giovannoni S.J."/>
        </authorList>
    </citation>
    <scope>NUCLEOTIDE SEQUENCE [LARGE SCALE GENOMIC DNA]</scope>
    <source>
        <strain evidence="8 9">HTCC2155</strain>
    </source>
</reference>
<dbReference type="NCBIfam" id="TIGR00581">
    <property type="entry name" value="moaC"/>
    <property type="match status" value="1"/>
</dbReference>
<dbReference type="UniPathway" id="UPA00344"/>